<reference evidence="5 6" key="1">
    <citation type="submission" date="2024-01" db="EMBL/GenBank/DDBJ databases">
        <authorList>
            <person name="Allen C."/>
            <person name="Tagirdzhanova G."/>
        </authorList>
    </citation>
    <scope>NUCLEOTIDE SEQUENCE [LARGE SCALE GENOMIC DNA]</scope>
</reference>
<evidence type="ECO:0000256" key="2">
    <source>
        <dbReference type="ARBA" id="ARBA00022679"/>
    </source>
</evidence>
<protein>
    <recommendedName>
        <fullName evidence="4">O-methyltransferase C-terminal domain-containing protein</fullName>
    </recommendedName>
</protein>
<comment type="caution">
    <text evidence="5">The sequence shown here is derived from an EMBL/GenBank/DDBJ whole genome shotgun (WGS) entry which is preliminary data.</text>
</comment>
<dbReference type="Pfam" id="PF00891">
    <property type="entry name" value="Methyltransf_2"/>
    <property type="match status" value="1"/>
</dbReference>
<gene>
    <name evidence="5" type="ORF">SEUCBS140593_010762</name>
</gene>
<feature type="domain" description="O-methyltransferase C-terminal" evidence="4">
    <location>
        <begin position="239"/>
        <end position="388"/>
    </location>
</feature>
<dbReference type="InterPro" id="IPR029063">
    <property type="entry name" value="SAM-dependent_MTases_sf"/>
</dbReference>
<dbReference type="InterPro" id="IPR036388">
    <property type="entry name" value="WH-like_DNA-bd_sf"/>
</dbReference>
<dbReference type="Proteomes" id="UP001642482">
    <property type="component" value="Unassembled WGS sequence"/>
</dbReference>
<dbReference type="PANTHER" id="PTHR43712">
    <property type="entry name" value="PUTATIVE (AFU_ORTHOLOGUE AFUA_4G14580)-RELATED"/>
    <property type="match status" value="1"/>
</dbReference>
<keyword evidence="2" id="KW-0808">Transferase</keyword>
<dbReference type="EMBL" id="CAWUHD010000264">
    <property type="protein sequence ID" value="CAK7238511.1"/>
    <property type="molecule type" value="Genomic_DNA"/>
</dbReference>
<dbReference type="PROSITE" id="PS51683">
    <property type="entry name" value="SAM_OMT_II"/>
    <property type="match status" value="1"/>
</dbReference>
<dbReference type="Gene3D" id="1.10.10.10">
    <property type="entry name" value="Winged helix-like DNA-binding domain superfamily/Winged helix DNA-binding domain"/>
    <property type="match status" value="1"/>
</dbReference>
<dbReference type="SUPFAM" id="SSF46785">
    <property type="entry name" value="Winged helix' DNA-binding domain"/>
    <property type="match status" value="1"/>
</dbReference>
<dbReference type="PIRSF" id="PIRSF005739">
    <property type="entry name" value="O-mtase"/>
    <property type="match status" value="1"/>
</dbReference>
<dbReference type="PANTHER" id="PTHR43712:SF2">
    <property type="entry name" value="O-METHYLTRANSFERASE CICE"/>
    <property type="match status" value="1"/>
</dbReference>
<dbReference type="Gene3D" id="3.40.50.150">
    <property type="entry name" value="Vaccinia Virus protein VP39"/>
    <property type="match status" value="1"/>
</dbReference>
<proteinExistence type="predicted"/>
<organism evidence="5 6">
    <name type="scientific">Sporothrix eucalyptigena</name>
    <dbReference type="NCBI Taxonomy" id="1812306"/>
    <lineage>
        <taxon>Eukaryota</taxon>
        <taxon>Fungi</taxon>
        <taxon>Dikarya</taxon>
        <taxon>Ascomycota</taxon>
        <taxon>Pezizomycotina</taxon>
        <taxon>Sordariomycetes</taxon>
        <taxon>Sordariomycetidae</taxon>
        <taxon>Ophiostomatales</taxon>
        <taxon>Ophiostomataceae</taxon>
        <taxon>Sporothrix</taxon>
    </lineage>
</organism>
<sequence>MSQATIDEVLVMARDLTAALKSHDLATDSTAPLLKRVGNIRAALETPFDMATRWLEAMGAASAMQVLTRIKAFEKLPTNEDGSSITAADLAAACNVDVSVITRAMRVLVINGIAQETNKDAYAHNQTSLEFMPRALGSMVCMFVEFARAWAALPAYAACHAPADLFDLYKTPFAYAVGREGKTYYECYENEDDDEDDAEEKRSLWNIGMQQLGNHIPVTGMFPFEALRESVRRQPDRPFVVDVGGGRGQALLAIQKHCQGDAFGGKLVLQDLPVVLASLSPEDLPGIEPMPYNIFTPQPVKGESSYAHIYFFRHLLIDYPDHKAVEILRNTVSAMGPDSRLLINDMPVPDRTKLGDDHMVYLFDFMLLTMCGRERSMLEYGRIFDQVGLELIATYKDKNSQMVVLETRLKRSE</sequence>
<dbReference type="InterPro" id="IPR016461">
    <property type="entry name" value="COMT-like"/>
</dbReference>
<evidence type="ECO:0000259" key="4">
    <source>
        <dbReference type="Pfam" id="PF00891"/>
    </source>
</evidence>
<name>A0ABP0D2N6_9PEZI</name>
<keyword evidence="1" id="KW-0489">Methyltransferase</keyword>
<evidence type="ECO:0000256" key="3">
    <source>
        <dbReference type="ARBA" id="ARBA00022691"/>
    </source>
</evidence>
<accession>A0ABP0D2N6</accession>
<evidence type="ECO:0000313" key="5">
    <source>
        <dbReference type="EMBL" id="CAK7238511.1"/>
    </source>
</evidence>
<evidence type="ECO:0000313" key="6">
    <source>
        <dbReference type="Proteomes" id="UP001642482"/>
    </source>
</evidence>
<keyword evidence="6" id="KW-1185">Reference proteome</keyword>
<evidence type="ECO:0000256" key="1">
    <source>
        <dbReference type="ARBA" id="ARBA00022603"/>
    </source>
</evidence>
<dbReference type="InterPro" id="IPR001077">
    <property type="entry name" value="COMT_C"/>
</dbReference>
<dbReference type="SUPFAM" id="SSF53335">
    <property type="entry name" value="S-adenosyl-L-methionine-dependent methyltransferases"/>
    <property type="match status" value="1"/>
</dbReference>
<keyword evidence="3" id="KW-0949">S-adenosyl-L-methionine</keyword>
<dbReference type="InterPro" id="IPR036390">
    <property type="entry name" value="WH_DNA-bd_sf"/>
</dbReference>